<protein>
    <recommendedName>
        <fullName evidence="2">Glucosamine inositolphosphorylceramide transferase 1 N-terminal domain-containing protein</fullName>
    </recommendedName>
</protein>
<evidence type="ECO:0000313" key="4">
    <source>
        <dbReference type="Proteomes" id="UP000198856"/>
    </source>
</evidence>
<gene>
    <name evidence="3" type="ORF">SAMN05216226_11660</name>
</gene>
<evidence type="ECO:0000256" key="1">
    <source>
        <dbReference type="SAM" id="MobiDB-lite"/>
    </source>
</evidence>
<organism evidence="3 4">
    <name type="scientific">Halovenus aranensis</name>
    <dbReference type="NCBI Taxonomy" id="890420"/>
    <lineage>
        <taxon>Archaea</taxon>
        <taxon>Methanobacteriati</taxon>
        <taxon>Methanobacteriota</taxon>
        <taxon>Stenosarchaea group</taxon>
        <taxon>Halobacteria</taxon>
        <taxon>Halobacteriales</taxon>
        <taxon>Haloarculaceae</taxon>
        <taxon>Halovenus</taxon>
    </lineage>
</organism>
<keyword evidence="4" id="KW-1185">Reference proteome</keyword>
<dbReference type="EMBL" id="FNFC01000016">
    <property type="protein sequence ID" value="SDK06876.1"/>
    <property type="molecule type" value="Genomic_DNA"/>
</dbReference>
<dbReference type="InterPro" id="IPR023296">
    <property type="entry name" value="Glyco_hydro_beta-prop_sf"/>
</dbReference>
<dbReference type="OrthoDB" id="203438at2157"/>
<dbReference type="SUPFAM" id="SSF75005">
    <property type="entry name" value="Arabinanase/levansucrase/invertase"/>
    <property type="match status" value="1"/>
</dbReference>
<accession>A0A1G8YVU1</accession>
<dbReference type="InterPro" id="IPR056442">
    <property type="entry name" value="GINT1_N"/>
</dbReference>
<dbReference type="Gene3D" id="2.115.10.20">
    <property type="entry name" value="Glycosyl hydrolase domain, family 43"/>
    <property type="match status" value="1"/>
</dbReference>
<dbReference type="Proteomes" id="UP000198856">
    <property type="component" value="Unassembled WGS sequence"/>
</dbReference>
<feature type="region of interest" description="Disordered" evidence="1">
    <location>
        <begin position="54"/>
        <end position="81"/>
    </location>
</feature>
<evidence type="ECO:0000313" key="3">
    <source>
        <dbReference type="EMBL" id="SDK06876.1"/>
    </source>
</evidence>
<feature type="domain" description="Glucosamine inositolphosphorylceramide transferase 1 N-terminal" evidence="2">
    <location>
        <begin position="82"/>
        <end position="346"/>
    </location>
</feature>
<dbReference type="Pfam" id="PF24793">
    <property type="entry name" value="GINT1_N"/>
    <property type="match status" value="1"/>
</dbReference>
<name>A0A1G8YVU1_9EURY</name>
<dbReference type="STRING" id="890420.SAMN05216226_11660"/>
<dbReference type="AlphaFoldDB" id="A0A1G8YVU1"/>
<proteinExistence type="predicted"/>
<reference evidence="3 4" key="1">
    <citation type="submission" date="2016-10" db="EMBL/GenBank/DDBJ databases">
        <authorList>
            <person name="de Groot N.N."/>
        </authorList>
    </citation>
    <scope>NUCLEOTIDE SEQUENCE [LARGE SCALE GENOMIC DNA]</scope>
    <source>
        <strain evidence="3 4">IBRC-M10015</strain>
    </source>
</reference>
<dbReference type="RefSeq" id="WP_092704346.1">
    <property type="nucleotide sequence ID" value="NZ_FNFC01000016.1"/>
</dbReference>
<sequence length="364" mass="42079">MRSTRKERLKAYLARSKLLRASYWKARRTQSKVARGLHSKRQPDSQQFDSFAKLDGESDSEENPATPIVTDEYELRPHPDASNPVLTHADVPFRLANFVADPFVVFEDGVYHMFFEIKDVARQVYIAHAYSHDGLEYTYNDVVIHPETAQHTYPMVFEHDGEWLMVPSPGPGVKGEFQIYRATSFPTDWELIKVPLKTGVRQDPTLFQYDSRWYLLFQDTDQMDIELYHAETLLEGNWQRHPASPVFCNDSEKLRQCSIGSAENVPSGYPLVHDGGVDIFFRRHTVPDLRHYRITKLNETSFVHEQVNPEGPFRDTDRDLWNEQFIHTVNPVYPFDHGRNIVAIDGLPSDSYTWSIGIFAAVSR</sequence>
<evidence type="ECO:0000259" key="2">
    <source>
        <dbReference type="Pfam" id="PF24793"/>
    </source>
</evidence>